<organism evidence="1 2">
    <name type="scientific">Apatococcus fuscideae</name>
    <dbReference type="NCBI Taxonomy" id="2026836"/>
    <lineage>
        <taxon>Eukaryota</taxon>
        <taxon>Viridiplantae</taxon>
        <taxon>Chlorophyta</taxon>
        <taxon>core chlorophytes</taxon>
        <taxon>Trebouxiophyceae</taxon>
        <taxon>Chlorellales</taxon>
        <taxon>Chlorellaceae</taxon>
        <taxon>Apatococcus</taxon>
    </lineage>
</organism>
<gene>
    <name evidence="1" type="ORF">WJX84_001985</name>
</gene>
<comment type="caution">
    <text evidence="1">The sequence shown here is derived from an EMBL/GenBank/DDBJ whole genome shotgun (WGS) entry which is preliminary data.</text>
</comment>
<keyword evidence="2" id="KW-1185">Reference proteome</keyword>
<dbReference type="Proteomes" id="UP001485043">
    <property type="component" value="Unassembled WGS sequence"/>
</dbReference>
<dbReference type="EMBL" id="JALJOV010000320">
    <property type="protein sequence ID" value="KAK9864728.1"/>
    <property type="molecule type" value="Genomic_DNA"/>
</dbReference>
<proteinExistence type="predicted"/>
<reference evidence="1 2" key="1">
    <citation type="journal article" date="2024" name="Nat. Commun.">
        <title>Phylogenomics reveals the evolutionary origins of lichenization in chlorophyte algae.</title>
        <authorList>
            <person name="Puginier C."/>
            <person name="Libourel C."/>
            <person name="Otte J."/>
            <person name="Skaloud P."/>
            <person name="Haon M."/>
            <person name="Grisel S."/>
            <person name="Petersen M."/>
            <person name="Berrin J.G."/>
            <person name="Delaux P.M."/>
            <person name="Dal Grande F."/>
            <person name="Keller J."/>
        </authorList>
    </citation>
    <scope>NUCLEOTIDE SEQUENCE [LARGE SCALE GENOMIC DNA]</scope>
    <source>
        <strain evidence="1 2">SAG 2523</strain>
    </source>
</reference>
<dbReference type="AlphaFoldDB" id="A0AAW1T694"/>
<name>A0AAW1T694_9CHLO</name>
<protein>
    <submittedName>
        <fullName evidence="1">Uncharacterized protein</fullName>
    </submittedName>
</protein>
<sequence length="99" mass="11026">MLVTHSGALCESFYIVQWAEARSCSGLWLFPQGFTSEIAEWEKKGDAMSACSRNLLITQGLEDEAVLNEYTCARWHEVAGACGTVDLRLWLAAHCRKVS</sequence>
<evidence type="ECO:0000313" key="2">
    <source>
        <dbReference type="Proteomes" id="UP001485043"/>
    </source>
</evidence>
<accession>A0AAW1T694</accession>
<evidence type="ECO:0000313" key="1">
    <source>
        <dbReference type="EMBL" id="KAK9864728.1"/>
    </source>
</evidence>